<gene>
    <name evidence="9" type="ORF">NITFAB_2506</name>
</gene>
<feature type="transmembrane region" description="Helical" evidence="8">
    <location>
        <begin position="314"/>
        <end position="338"/>
    </location>
</feature>
<evidence type="ECO:0000256" key="3">
    <source>
        <dbReference type="ARBA" id="ARBA00022448"/>
    </source>
</evidence>
<feature type="transmembrane region" description="Helical" evidence="8">
    <location>
        <begin position="263"/>
        <end position="282"/>
    </location>
</feature>
<accession>A0A2X0QXK8</accession>
<dbReference type="InterPro" id="IPR001734">
    <property type="entry name" value="Na/solute_symporter"/>
</dbReference>
<evidence type="ECO:0000256" key="4">
    <source>
        <dbReference type="ARBA" id="ARBA00022692"/>
    </source>
</evidence>
<evidence type="ECO:0000256" key="8">
    <source>
        <dbReference type="SAM" id="Phobius"/>
    </source>
</evidence>
<feature type="transmembrane region" description="Helical" evidence="8">
    <location>
        <begin position="359"/>
        <end position="380"/>
    </location>
</feature>
<keyword evidence="3" id="KW-0813">Transport</keyword>
<dbReference type="PROSITE" id="PS50283">
    <property type="entry name" value="NA_SOLUT_SYMP_3"/>
    <property type="match status" value="1"/>
</dbReference>
<keyword evidence="6 8" id="KW-0472">Membrane</keyword>
<dbReference type="CDD" id="cd11474">
    <property type="entry name" value="SLC5sbd_CHT"/>
    <property type="match status" value="1"/>
</dbReference>
<feature type="transmembrane region" description="Helical" evidence="8">
    <location>
        <begin position="181"/>
        <end position="206"/>
    </location>
</feature>
<sequence length="473" mass="51608">MLIWLVILYLMVSIGVGLYAATRVRNVKDYVMAGRHLPLYIVTATVFATWFGAETVLGISARFVQEGLGGIVEDPFGASMCLILVGLFFASRLYRMNLITVGDYFRLRYNRTVEVLTSLAIITSYLGWVAAQITALGLVFSFITQGAISPGEGMVVGAVIVLVYTMFGGMWSVAMTDALQMTIIVFGMLYLAWLLSGMAGGVVMVIDHAAQANKFDFWPRMETRDILAFVGAAVTMMLGSIPQQDVFQRVMSAKSEKTAVRGALLGGILYFMFAFVPLFLAYSATLIDPGMVARLIDKDSQLILPTLIMEHTPVFAQVMFFGALLSAIMSTASGTLLAPSVTFAENILKGLIGHQSDRHFLWTMRTVVACFALIVTLFALKSTSSIYTMVGNAYKVTLVVAFVPLVSGLYWKRANTQGALFAISGGLSCWLLLEIFNHEGLWPPQLAGLLMSISGMVIGSLLPDLKSRRRISC</sequence>
<name>A0A2X0QXK8_9PROT</name>
<proteinExistence type="inferred from homology"/>
<feature type="transmembrane region" description="Helical" evidence="8">
    <location>
        <begin position="37"/>
        <end position="64"/>
    </location>
</feature>
<dbReference type="GO" id="GO:0022857">
    <property type="term" value="F:transmembrane transporter activity"/>
    <property type="evidence" value="ECO:0007669"/>
    <property type="project" value="InterPro"/>
</dbReference>
<feature type="transmembrane region" description="Helical" evidence="8">
    <location>
        <begin position="418"/>
        <end position="436"/>
    </location>
</feature>
<evidence type="ECO:0000256" key="1">
    <source>
        <dbReference type="ARBA" id="ARBA00004141"/>
    </source>
</evidence>
<dbReference type="InterPro" id="IPR050277">
    <property type="entry name" value="Sodium:Solute_Symporter"/>
</dbReference>
<dbReference type="Pfam" id="PF00474">
    <property type="entry name" value="SSF"/>
    <property type="match status" value="1"/>
</dbReference>
<protein>
    <submittedName>
        <fullName evidence="9">Putative sodium/solute symporter</fullName>
    </submittedName>
</protein>
<evidence type="ECO:0000256" key="7">
    <source>
        <dbReference type="RuleBase" id="RU362091"/>
    </source>
</evidence>
<dbReference type="EMBL" id="LS423452">
    <property type="protein sequence ID" value="SPS06909.1"/>
    <property type="molecule type" value="Genomic_DNA"/>
</dbReference>
<feature type="transmembrane region" description="Helical" evidence="8">
    <location>
        <begin position="155"/>
        <end position="174"/>
    </location>
</feature>
<comment type="subcellular location">
    <subcellularLocation>
        <location evidence="1">Membrane</location>
        <topology evidence="1">Multi-pass membrane protein</topology>
    </subcellularLocation>
</comment>
<dbReference type="InterPro" id="IPR038377">
    <property type="entry name" value="Na/Glc_symporter_sf"/>
</dbReference>
<dbReference type="AlphaFoldDB" id="A0A2X0QXK8"/>
<dbReference type="PANTHER" id="PTHR48086">
    <property type="entry name" value="SODIUM/PROLINE SYMPORTER-RELATED"/>
    <property type="match status" value="1"/>
</dbReference>
<feature type="transmembrane region" description="Helical" evidence="8">
    <location>
        <begin position="226"/>
        <end position="242"/>
    </location>
</feature>
<reference evidence="9" key="1">
    <citation type="submission" date="2018-05" db="EMBL/GenBank/DDBJ databases">
        <authorList>
            <person name="Lanie J.A."/>
            <person name="Ng W.-L."/>
            <person name="Kazmierczak K.M."/>
            <person name="Andrzejewski T.M."/>
            <person name="Davidsen T.M."/>
            <person name="Wayne K.J."/>
            <person name="Tettelin H."/>
            <person name="Glass J.I."/>
            <person name="Rusch D."/>
            <person name="Podicherti R."/>
            <person name="Tsui H.-C.T."/>
            <person name="Winkler M.E."/>
        </authorList>
    </citation>
    <scope>NUCLEOTIDE SEQUENCE</scope>
    <source>
        <strain evidence="9">KNB</strain>
    </source>
</reference>
<feature type="transmembrane region" description="Helical" evidence="8">
    <location>
        <begin position="392"/>
        <end position="411"/>
    </location>
</feature>
<dbReference type="GO" id="GO:0005886">
    <property type="term" value="C:plasma membrane"/>
    <property type="evidence" value="ECO:0007669"/>
    <property type="project" value="TreeGrafter"/>
</dbReference>
<feature type="transmembrane region" description="Helical" evidence="8">
    <location>
        <begin position="442"/>
        <end position="462"/>
    </location>
</feature>
<feature type="transmembrane region" description="Helical" evidence="8">
    <location>
        <begin position="76"/>
        <end position="94"/>
    </location>
</feature>
<organism evidence="9">
    <name type="scientific">Candidatus Nitrotoga fabula</name>
    <dbReference type="NCBI Taxonomy" id="2182327"/>
    <lineage>
        <taxon>Bacteria</taxon>
        <taxon>Pseudomonadati</taxon>
        <taxon>Pseudomonadota</taxon>
        <taxon>Betaproteobacteria</taxon>
        <taxon>Nitrosomonadales</taxon>
        <taxon>Gallionellaceae</taxon>
        <taxon>Candidatus Nitrotoga</taxon>
    </lineage>
</organism>
<evidence type="ECO:0000313" key="9">
    <source>
        <dbReference type="EMBL" id="SPS06909.1"/>
    </source>
</evidence>
<keyword evidence="5 8" id="KW-1133">Transmembrane helix</keyword>
<evidence type="ECO:0000256" key="5">
    <source>
        <dbReference type="ARBA" id="ARBA00022989"/>
    </source>
</evidence>
<dbReference type="Gene3D" id="1.20.1730.10">
    <property type="entry name" value="Sodium/glucose cotransporter"/>
    <property type="match status" value="1"/>
</dbReference>
<evidence type="ECO:0000256" key="6">
    <source>
        <dbReference type="ARBA" id="ARBA00023136"/>
    </source>
</evidence>
<feature type="transmembrane region" description="Helical" evidence="8">
    <location>
        <begin position="115"/>
        <end position="143"/>
    </location>
</feature>
<comment type="similarity">
    <text evidence="2 7">Belongs to the sodium:solute symporter (SSF) (TC 2.A.21) family.</text>
</comment>
<feature type="transmembrane region" description="Helical" evidence="8">
    <location>
        <begin position="6"/>
        <end position="25"/>
    </location>
</feature>
<dbReference type="PANTHER" id="PTHR48086:SF7">
    <property type="entry name" value="SODIUM-SOLUTE SYMPORTER-RELATED"/>
    <property type="match status" value="1"/>
</dbReference>
<evidence type="ECO:0000256" key="2">
    <source>
        <dbReference type="ARBA" id="ARBA00006434"/>
    </source>
</evidence>
<keyword evidence="4 8" id="KW-0812">Transmembrane</keyword>